<keyword evidence="3" id="KW-0804">Transcription</keyword>
<feature type="domain" description="HTH merR-type" evidence="4">
    <location>
        <begin position="12"/>
        <end position="81"/>
    </location>
</feature>
<sequence length="329" mass="35486">MGLFERLRSEPVYNTRAVVRQTGVPADTFRSWERRHGFPAPARTDGNQRRYSERDIAAIAWLRDQTQAGMTIGQAIAHLRTLEPHVTGATVATAVARPVVSPNGAYPDALRQRMAHLRDVMVDALVAFDAAVADRAVEEALALLPLEEVCLNLMQPVLVEIGERWARGEVGVSVEHFASGFVIRKVGALFNLSRPDTGRGPLVAACLEGELHEVGLLLTCLFLSRRGFAIVYLGPNLPLRDLAQAVARVRAPLVLLSAATPPAAEQLIHASHELARLLPRQGEHPTPMIGFGGAAFIADPSLGERVNGVFLGTDAESASQTVERVLAAS</sequence>
<dbReference type="SMART" id="SM00422">
    <property type="entry name" value="HTH_MERR"/>
    <property type="match status" value="1"/>
</dbReference>
<dbReference type="GO" id="GO:0046872">
    <property type="term" value="F:metal ion binding"/>
    <property type="evidence" value="ECO:0007669"/>
    <property type="project" value="InterPro"/>
</dbReference>
<dbReference type="SUPFAM" id="SSF52242">
    <property type="entry name" value="Cobalamin (vitamin B12)-binding domain"/>
    <property type="match status" value="1"/>
</dbReference>
<dbReference type="PANTHER" id="PTHR30204">
    <property type="entry name" value="REDOX-CYCLING DRUG-SENSING TRANSCRIPTIONAL ACTIVATOR SOXR"/>
    <property type="match status" value="1"/>
</dbReference>
<keyword evidence="1" id="KW-0805">Transcription regulation</keyword>
<name>A0A6J4UJZ9_9BACT</name>
<organism evidence="6">
    <name type="scientific">uncultured Thermomicrobiales bacterium</name>
    <dbReference type="NCBI Taxonomy" id="1645740"/>
    <lineage>
        <taxon>Bacteria</taxon>
        <taxon>Pseudomonadati</taxon>
        <taxon>Thermomicrobiota</taxon>
        <taxon>Thermomicrobia</taxon>
        <taxon>Thermomicrobiales</taxon>
        <taxon>environmental samples</taxon>
    </lineage>
</organism>
<feature type="domain" description="B12-binding" evidence="5">
    <location>
        <begin position="199"/>
        <end position="329"/>
    </location>
</feature>
<dbReference type="InterPro" id="IPR003759">
    <property type="entry name" value="Cbl-bd_cap"/>
</dbReference>
<dbReference type="PROSITE" id="PS50937">
    <property type="entry name" value="HTH_MERR_2"/>
    <property type="match status" value="1"/>
</dbReference>
<dbReference type="Gene3D" id="3.40.50.280">
    <property type="entry name" value="Cobalamin-binding domain"/>
    <property type="match status" value="1"/>
</dbReference>
<dbReference type="GO" id="GO:0031419">
    <property type="term" value="F:cobalamin binding"/>
    <property type="evidence" value="ECO:0007669"/>
    <property type="project" value="InterPro"/>
</dbReference>
<dbReference type="InterPro" id="IPR006158">
    <property type="entry name" value="Cobalamin-bd"/>
</dbReference>
<dbReference type="InterPro" id="IPR036594">
    <property type="entry name" value="Meth_synthase_dom"/>
</dbReference>
<evidence type="ECO:0000259" key="4">
    <source>
        <dbReference type="PROSITE" id="PS50937"/>
    </source>
</evidence>
<dbReference type="Pfam" id="PF13411">
    <property type="entry name" value="MerR_1"/>
    <property type="match status" value="1"/>
</dbReference>
<dbReference type="CDD" id="cd02065">
    <property type="entry name" value="B12-binding_like"/>
    <property type="match status" value="1"/>
</dbReference>
<gene>
    <name evidence="6" type="ORF">AVDCRST_MAG73-2778</name>
</gene>
<dbReference type="Gene3D" id="1.10.1660.10">
    <property type="match status" value="1"/>
</dbReference>
<dbReference type="InterPro" id="IPR047057">
    <property type="entry name" value="MerR_fam"/>
</dbReference>
<dbReference type="PROSITE" id="PS51332">
    <property type="entry name" value="B12_BINDING"/>
    <property type="match status" value="1"/>
</dbReference>
<evidence type="ECO:0000256" key="2">
    <source>
        <dbReference type="ARBA" id="ARBA00023125"/>
    </source>
</evidence>
<protein>
    <recommendedName>
        <fullName evidence="7">Transcriptional regulator, MerR family</fullName>
    </recommendedName>
</protein>
<dbReference type="Gene3D" id="1.10.1240.10">
    <property type="entry name" value="Methionine synthase domain"/>
    <property type="match status" value="1"/>
</dbReference>
<accession>A0A6J4UJZ9</accession>
<keyword evidence="2" id="KW-0238">DNA-binding</keyword>
<proteinExistence type="predicted"/>
<evidence type="ECO:0000313" key="6">
    <source>
        <dbReference type="EMBL" id="CAA9549996.1"/>
    </source>
</evidence>
<dbReference type="GO" id="GO:0003677">
    <property type="term" value="F:DNA binding"/>
    <property type="evidence" value="ECO:0007669"/>
    <property type="project" value="UniProtKB-KW"/>
</dbReference>
<dbReference type="Pfam" id="PF02607">
    <property type="entry name" value="B12-binding_2"/>
    <property type="match status" value="1"/>
</dbReference>
<evidence type="ECO:0000256" key="1">
    <source>
        <dbReference type="ARBA" id="ARBA00023015"/>
    </source>
</evidence>
<dbReference type="EMBL" id="CADCWE010000186">
    <property type="protein sequence ID" value="CAA9549996.1"/>
    <property type="molecule type" value="Genomic_DNA"/>
</dbReference>
<dbReference type="CDD" id="cd01104">
    <property type="entry name" value="HTH_MlrA-CarA"/>
    <property type="match status" value="1"/>
</dbReference>
<evidence type="ECO:0008006" key="7">
    <source>
        <dbReference type="Google" id="ProtNLM"/>
    </source>
</evidence>
<dbReference type="InterPro" id="IPR009061">
    <property type="entry name" value="DNA-bd_dom_put_sf"/>
</dbReference>
<dbReference type="GO" id="GO:0003700">
    <property type="term" value="F:DNA-binding transcription factor activity"/>
    <property type="evidence" value="ECO:0007669"/>
    <property type="project" value="InterPro"/>
</dbReference>
<dbReference type="InterPro" id="IPR036724">
    <property type="entry name" value="Cobalamin-bd_sf"/>
</dbReference>
<dbReference type="InterPro" id="IPR000551">
    <property type="entry name" value="MerR-type_HTH_dom"/>
</dbReference>
<dbReference type="AlphaFoldDB" id="A0A6J4UJZ9"/>
<reference evidence="6" key="1">
    <citation type="submission" date="2020-02" db="EMBL/GenBank/DDBJ databases">
        <authorList>
            <person name="Meier V. D."/>
        </authorList>
    </citation>
    <scope>NUCLEOTIDE SEQUENCE</scope>
    <source>
        <strain evidence="6">AVDCRST_MAG73</strain>
    </source>
</reference>
<evidence type="ECO:0000256" key="3">
    <source>
        <dbReference type="ARBA" id="ARBA00023163"/>
    </source>
</evidence>
<dbReference type="PANTHER" id="PTHR30204:SF67">
    <property type="entry name" value="HTH-TYPE TRANSCRIPTIONAL REGULATOR MLRA-RELATED"/>
    <property type="match status" value="1"/>
</dbReference>
<evidence type="ECO:0000259" key="5">
    <source>
        <dbReference type="PROSITE" id="PS51332"/>
    </source>
</evidence>
<dbReference type="Pfam" id="PF02310">
    <property type="entry name" value="B12-binding"/>
    <property type="match status" value="1"/>
</dbReference>
<dbReference type="SUPFAM" id="SSF46955">
    <property type="entry name" value="Putative DNA-binding domain"/>
    <property type="match status" value="1"/>
</dbReference>